<organism evidence="1 2">
    <name type="scientific">Mucuna pruriens</name>
    <name type="common">Velvet bean</name>
    <name type="synonym">Dolichos pruriens</name>
    <dbReference type="NCBI Taxonomy" id="157652"/>
    <lineage>
        <taxon>Eukaryota</taxon>
        <taxon>Viridiplantae</taxon>
        <taxon>Streptophyta</taxon>
        <taxon>Embryophyta</taxon>
        <taxon>Tracheophyta</taxon>
        <taxon>Spermatophyta</taxon>
        <taxon>Magnoliopsida</taxon>
        <taxon>eudicotyledons</taxon>
        <taxon>Gunneridae</taxon>
        <taxon>Pentapetalae</taxon>
        <taxon>rosids</taxon>
        <taxon>fabids</taxon>
        <taxon>Fabales</taxon>
        <taxon>Fabaceae</taxon>
        <taxon>Papilionoideae</taxon>
        <taxon>50 kb inversion clade</taxon>
        <taxon>NPAAA clade</taxon>
        <taxon>indigoferoid/millettioid clade</taxon>
        <taxon>Phaseoleae</taxon>
        <taxon>Mucuna</taxon>
    </lineage>
</organism>
<comment type="caution">
    <text evidence="1">The sequence shown here is derived from an EMBL/GenBank/DDBJ whole genome shotgun (WGS) entry which is preliminary data.</text>
</comment>
<reference evidence="1" key="1">
    <citation type="submission" date="2018-05" db="EMBL/GenBank/DDBJ databases">
        <title>Draft genome of Mucuna pruriens seed.</title>
        <authorList>
            <person name="Nnadi N.E."/>
            <person name="Vos R."/>
            <person name="Hasami M.H."/>
            <person name="Devisetty U.K."/>
            <person name="Aguiy J.C."/>
        </authorList>
    </citation>
    <scope>NUCLEOTIDE SEQUENCE [LARGE SCALE GENOMIC DNA]</scope>
    <source>
        <strain evidence="1">JCA_2017</strain>
    </source>
</reference>
<dbReference type="GO" id="GO:0031347">
    <property type="term" value="P:regulation of defense response"/>
    <property type="evidence" value="ECO:0007669"/>
    <property type="project" value="TreeGrafter"/>
</dbReference>
<dbReference type="STRING" id="157652.A0A371GFE2"/>
<feature type="non-terminal residue" evidence="1">
    <location>
        <position position="157"/>
    </location>
</feature>
<gene>
    <name evidence="1" type="ORF">CR513_29033</name>
</gene>
<proteinExistence type="predicted"/>
<dbReference type="AlphaFoldDB" id="A0A371GFE2"/>
<dbReference type="GO" id="GO:2000022">
    <property type="term" value="P:regulation of jasmonic acid mediated signaling pathway"/>
    <property type="evidence" value="ECO:0007669"/>
    <property type="project" value="TreeGrafter"/>
</dbReference>
<dbReference type="InterPro" id="IPR018467">
    <property type="entry name" value="CCT_CS"/>
</dbReference>
<keyword evidence="2" id="KW-1185">Reference proteome</keyword>
<dbReference type="Pfam" id="PF09425">
    <property type="entry name" value="Jas_motif"/>
    <property type="match status" value="1"/>
</dbReference>
<feature type="non-terminal residue" evidence="1">
    <location>
        <position position="1"/>
    </location>
</feature>
<sequence>MNLFKCNADSPETSCHYPGHSEVPTIVKSRCMEKEPKVAVFEDFPADKVEDLMSLARIPLHMLTLIMIILQLLLTSSLKHRPNQLFVTCQLLGKLLHRFLKKRQDRIAAKAPYQTNNPNSAPNKPFESMSWLELGHLAPYGISKFCPKTVIPLILDM</sequence>
<dbReference type="OrthoDB" id="1937734at2759"/>
<dbReference type="GO" id="GO:0009611">
    <property type="term" value="P:response to wounding"/>
    <property type="evidence" value="ECO:0007669"/>
    <property type="project" value="TreeGrafter"/>
</dbReference>
<dbReference type="PANTHER" id="PTHR33077">
    <property type="entry name" value="PROTEIN TIFY 4A-RELATED-RELATED"/>
    <property type="match status" value="1"/>
</dbReference>
<evidence type="ECO:0000313" key="2">
    <source>
        <dbReference type="Proteomes" id="UP000257109"/>
    </source>
</evidence>
<name>A0A371GFE2_MUCPR</name>
<dbReference type="GO" id="GO:0005634">
    <property type="term" value="C:nucleus"/>
    <property type="evidence" value="ECO:0007669"/>
    <property type="project" value="TreeGrafter"/>
</dbReference>
<protein>
    <submittedName>
        <fullName evidence="1">Uncharacterized protein</fullName>
    </submittedName>
</protein>
<dbReference type="EMBL" id="QJKJ01005721">
    <property type="protein sequence ID" value="RDX89264.1"/>
    <property type="molecule type" value="Genomic_DNA"/>
</dbReference>
<accession>A0A371GFE2</accession>
<dbReference type="InterPro" id="IPR040390">
    <property type="entry name" value="TIFY/JAZ"/>
</dbReference>
<evidence type="ECO:0000313" key="1">
    <source>
        <dbReference type="EMBL" id="RDX89264.1"/>
    </source>
</evidence>
<dbReference type="Proteomes" id="UP000257109">
    <property type="component" value="Unassembled WGS sequence"/>
</dbReference>
<dbReference type="PANTHER" id="PTHR33077:SF133">
    <property type="entry name" value="PROTEIN TIFY"/>
    <property type="match status" value="1"/>
</dbReference>